<dbReference type="KEGG" id="bgo:BM43_3466"/>
<keyword evidence="3" id="KW-1003">Cell membrane</keyword>
<proteinExistence type="inferred from homology"/>
<dbReference type="InterPro" id="IPR025857">
    <property type="entry name" value="MacB_PCD"/>
</dbReference>
<dbReference type="GO" id="GO:0016887">
    <property type="term" value="F:ATP hydrolysis activity"/>
    <property type="evidence" value="ECO:0007669"/>
    <property type="project" value="InterPro"/>
</dbReference>
<keyword evidence="9 13" id="KW-1133">Transmembrane helix</keyword>
<evidence type="ECO:0000256" key="5">
    <source>
        <dbReference type="ARBA" id="ARBA00022692"/>
    </source>
</evidence>
<dbReference type="Pfam" id="PF02687">
    <property type="entry name" value="FtsX"/>
    <property type="match status" value="1"/>
</dbReference>
<feature type="transmembrane region" description="Helical" evidence="13">
    <location>
        <begin position="545"/>
        <end position="569"/>
    </location>
</feature>
<dbReference type="FunFam" id="3.40.50.300:FF:000032">
    <property type="entry name" value="Export ABC transporter ATP-binding protein"/>
    <property type="match status" value="1"/>
</dbReference>
<dbReference type="CDD" id="cd03255">
    <property type="entry name" value="ABC_MJ0796_LolCDE_FtsE"/>
    <property type="match status" value="1"/>
</dbReference>
<evidence type="ECO:0000313" key="16">
    <source>
        <dbReference type="Proteomes" id="UP000029590"/>
    </source>
</evidence>
<keyword evidence="8" id="KW-1278">Translocase</keyword>
<dbReference type="Pfam" id="PF00005">
    <property type="entry name" value="ABC_tran"/>
    <property type="match status" value="1"/>
</dbReference>
<keyword evidence="7" id="KW-0067">ATP-binding</keyword>
<gene>
    <name evidence="15" type="ORF">DM48_5451</name>
</gene>
<dbReference type="EMBL" id="JPGG01000018">
    <property type="protein sequence ID" value="KGC09453.1"/>
    <property type="molecule type" value="Genomic_DNA"/>
</dbReference>
<dbReference type="SUPFAM" id="SSF52540">
    <property type="entry name" value="P-loop containing nucleoside triphosphate hydrolases"/>
    <property type="match status" value="1"/>
</dbReference>
<dbReference type="GO" id="GO:0098796">
    <property type="term" value="C:membrane protein complex"/>
    <property type="evidence" value="ECO:0007669"/>
    <property type="project" value="UniProtKB-ARBA"/>
</dbReference>
<dbReference type="InterPro" id="IPR050250">
    <property type="entry name" value="Macrolide_Exporter_MacB"/>
</dbReference>
<evidence type="ECO:0000256" key="8">
    <source>
        <dbReference type="ARBA" id="ARBA00022967"/>
    </source>
</evidence>
<accession>A0AAW3ENT9</accession>
<evidence type="ECO:0000256" key="11">
    <source>
        <dbReference type="ARBA" id="ARBA00023251"/>
    </source>
</evidence>
<dbReference type="GO" id="GO:0046677">
    <property type="term" value="P:response to antibiotic"/>
    <property type="evidence" value="ECO:0007669"/>
    <property type="project" value="UniProtKB-KW"/>
</dbReference>
<dbReference type="Gene3D" id="3.40.50.300">
    <property type="entry name" value="P-loop containing nucleotide triphosphate hydrolases"/>
    <property type="match status" value="1"/>
</dbReference>
<reference evidence="15 16" key="1">
    <citation type="submission" date="2014-04" db="EMBL/GenBank/DDBJ databases">
        <authorList>
            <person name="Bishop-Lilly K.A."/>
            <person name="Broomall S.M."/>
            <person name="Chain P.S."/>
            <person name="Chertkov O."/>
            <person name="Coyne S.R."/>
            <person name="Daligault H.E."/>
            <person name="Davenport K.W."/>
            <person name="Erkkila T."/>
            <person name="Frey K.G."/>
            <person name="Gibbons H.S."/>
            <person name="Gu W."/>
            <person name="Jaissle J."/>
            <person name="Johnson S.L."/>
            <person name="Koroleva G.I."/>
            <person name="Ladner J.T."/>
            <person name="Lo C.-C."/>
            <person name="Minogue T.D."/>
            <person name="Munk C."/>
            <person name="Palacios G.F."/>
            <person name="Redden C.L."/>
            <person name="Rosenzweig C.N."/>
            <person name="Scholz M.B."/>
            <person name="Teshima H."/>
            <person name="Xu Y."/>
        </authorList>
    </citation>
    <scope>NUCLEOTIDE SEQUENCE [LARGE SCALE GENOMIC DNA]</scope>
    <source>
        <strain evidence="16">gladioli</strain>
    </source>
</reference>
<organism evidence="15 16">
    <name type="scientific">Burkholderia gladioli</name>
    <name type="common">Pseudomonas marginata</name>
    <name type="synonym">Phytomonas marginata</name>
    <dbReference type="NCBI Taxonomy" id="28095"/>
    <lineage>
        <taxon>Bacteria</taxon>
        <taxon>Pseudomonadati</taxon>
        <taxon>Pseudomonadota</taxon>
        <taxon>Betaproteobacteria</taxon>
        <taxon>Burkholderiales</taxon>
        <taxon>Burkholderiaceae</taxon>
        <taxon>Burkholderia</taxon>
    </lineage>
</organism>
<evidence type="ECO:0000256" key="12">
    <source>
        <dbReference type="ARBA" id="ARBA00038388"/>
    </source>
</evidence>
<dbReference type="GO" id="GO:0005886">
    <property type="term" value="C:plasma membrane"/>
    <property type="evidence" value="ECO:0007669"/>
    <property type="project" value="UniProtKB-SubCell"/>
</dbReference>
<dbReference type="Pfam" id="PF12704">
    <property type="entry name" value="MacB_PCD"/>
    <property type="match status" value="1"/>
</dbReference>
<dbReference type="InterPro" id="IPR003838">
    <property type="entry name" value="ABC3_permease_C"/>
</dbReference>
<dbReference type="PANTHER" id="PTHR30572:SF7">
    <property type="entry name" value="MACROLIDE EXPORT ATP-BINDING_PERMEASE PROTEIN MACB"/>
    <property type="match status" value="1"/>
</dbReference>
<dbReference type="InterPro" id="IPR017871">
    <property type="entry name" value="ABC_transporter-like_CS"/>
</dbReference>
<evidence type="ECO:0000256" key="6">
    <source>
        <dbReference type="ARBA" id="ARBA00022741"/>
    </source>
</evidence>
<dbReference type="AlphaFoldDB" id="A0AAW3ENT9"/>
<keyword evidence="2" id="KW-0813">Transport</keyword>
<feature type="transmembrane region" description="Helical" evidence="13">
    <location>
        <begin position="600"/>
        <end position="626"/>
    </location>
</feature>
<keyword evidence="10 13" id="KW-0472">Membrane</keyword>
<comment type="caution">
    <text evidence="15">The sequence shown here is derived from an EMBL/GenBank/DDBJ whole genome shotgun (WGS) entry which is preliminary data.</text>
</comment>
<evidence type="ECO:0000313" key="15">
    <source>
        <dbReference type="EMBL" id="KGC09453.1"/>
    </source>
</evidence>
<evidence type="ECO:0000256" key="2">
    <source>
        <dbReference type="ARBA" id="ARBA00022448"/>
    </source>
</evidence>
<evidence type="ECO:0000256" key="9">
    <source>
        <dbReference type="ARBA" id="ARBA00022989"/>
    </source>
</evidence>
<evidence type="ECO:0000256" key="10">
    <source>
        <dbReference type="ARBA" id="ARBA00023136"/>
    </source>
</evidence>
<name>A0AAW3ENT9_BURGA</name>
<keyword evidence="6" id="KW-0547">Nucleotide-binding</keyword>
<comment type="subcellular location">
    <subcellularLocation>
        <location evidence="1">Cell inner membrane</location>
        <topology evidence="1">Multi-pass membrane protein</topology>
    </subcellularLocation>
</comment>
<sequence length="672" mass="72062">MSAREAPPLLELVGVERRFALGDGEVAVLKGIDLRIRRGELLAITGQSGSGKSTLMNILGCLDRPSSGSYRIDGQEMRTLDGDALARLRREHFGFIFQRYHLLPHLSAEENVQIPAIYSGAARQARLARARALLARLGLAERSAYPPAKLSGGQQQRVSIARALMNGGEVILADEPTGALDTRSGREVMNILLELNAIGHTVILVTHDRNVAAHAHRVVEINDGEIVADRLRDETANPAQDETENEPATPLAVLPGDAAPMPPPPARGGADSIHAGSLGAAFRIAWIAMITHRLRTLLTMLGIVIGIAAVITVVALGQGAQRSVVAAIEAIGTNTIDLSPGRDWGDENARSIHTLSAADAAALRAQFYVDSATPLVASSQTLQHANVKASASVRGVGEDYFRVHGTRFAQGERFDASQVLRRAQVVVIDDNTRQRLFRSWEQPIGQIILVGSLPCTVIGVTARNDGLFGPRTDLEVFIPYTTAADRLTGQSWLNGITVRIRDGVPNGIAEQNITKLMSSRHGIKDFFTNSSDSIVQTVQRTTGTLTLLILSVAVVSLLVGGIGVMNIMLVSVTERTHEIGIRMAVGARQSDVMQQFLIEAVLICVVGGLFGVLLSFAVSGAFSLFVKIIVMRFSLLAMLVACLCSTLIGVAFGFWPARNAARLDPIDALARE</sequence>
<comment type="similarity">
    <text evidence="12">Belongs to the ABC transporter superfamily. Macrolide exporter (TC 3.A.1.122) family.</text>
</comment>
<evidence type="ECO:0000256" key="4">
    <source>
        <dbReference type="ARBA" id="ARBA00022519"/>
    </source>
</evidence>
<dbReference type="PROSITE" id="PS50893">
    <property type="entry name" value="ABC_TRANSPORTER_2"/>
    <property type="match status" value="1"/>
</dbReference>
<evidence type="ECO:0000256" key="3">
    <source>
        <dbReference type="ARBA" id="ARBA00022475"/>
    </source>
</evidence>
<protein>
    <submittedName>
        <fullName evidence="15">ABC transporter family protein</fullName>
    </submittedName>
</protein>
<feature type="transmembrane region" description="Helical" evidence="13">
    <location>
        <begin position="633"/>
        <end position="655"/>
    </location>
</feature>
<dbReference type="Proteomes" id="UP000029590">
    <property type="component" value="Unassembled WGS sequence"/>
</dbReference>
<dbReference type="SMART" id="SM00382">
    <property type="entry name" value="AAA"/>
    <property type="match status" value="1"/>
</dbReference>
<dbReference type="PROSITE" id="PS00211">
    <property type="entry name" value="ABC_TRANSPORTER_1"/>
    <property type="match status" value="1"/>
</dbReference>
<evidence type="ECO:0000259" key="14">
    <source>
        <dbReference type="PROSITE" id="PS50893"/>
    </source>
</evidence>
<keyword evidence="4" id="KW-0997">Cell inner membrane</keyword>
<evidence type="ECO:0000256" key="13">
    <source>
        <dbReference type="SAM" id="Phobius"/>
    </source>
</evidence>
<dbReference type="InterPro" id="IPR003593">
    <property type="entry name" value="AAA+_ATPase"/>
</dbReference>
<dbReference type="GO" id="GO:0022857">
    <property type="term" value="F:transmembrane transporter activity"/>
    <property type="evidence" value="ECO:0007669"/>
    <property type="project" value="TreeGrafter"/>
</dbReference>
<evidence type="ECO:0000256" key="7">
    <source>
        <dbReference type="ARBA" id="ARBA00022840"/>
    </source>
</evidence>
<dbReference type="PANTHER" id="PTHR30572">
    <property type="entry name" value="MEMBRANE COMPONENT OF TRANSPORTER-RELATED"/>
    <property type="match status" value="1"/>
</dbReference>
<keyword evidence="5 13" id="KW-0812">Transmembrane</keyword>
<evidence type="ECO:0000256" key="1">
    <source>
        <dbReference type="ARBA" id="ARBA00004429"/>
    </source>
</evidence>
<feature type="domain" description="ABC transporter" evidence="14">
    <location>
        <begin position="10"/>
        <end position="248"/>
    </location>
</feature>
<keyword evidence="11" id="KW-0046">Antibiotic resistance</keyword>
<dbReference type="GO" id="GO:0005524">
    <property type="term" value="F:ATP binding"/>
    <property type="evidence" value="ECO:0007669"/>
    <property type="project" value="UniProtKB-KW"/>
</dbReference>
<dbReference type="InterPro" id="IPR017911">
    <property type="entry name" value="MacB-like_ATP-bd"/>
</dbReference>
<dbReference type="InterPro" id="IPR003439">
    <property type="entry name" value="ABC_transporter-like_ATP-bd"/>
</dbReference>
<dbReference type="InterPro" id="IPR027417">
    <property type="entry name" value="P-loop_NTPase"/>
</dbReference>
<dbReference type="RefSeq" id="WP_036051430.1">
    <property type="nucleotide sequence ID" value="NZ_CADEVY010000004.1"/>
</dbReference>
<feature type="transmembrane region" description="Helical" evidence="13">
    <location>
        <begin position="297"/>
        <end position="316"/>
    </location>
</feature>